<dbReference type="GO" id="GO:0000785">
    <property type="term" value="C:chromatin"/>
    <property type="evidence" value="ECO:0007669"/>
    <property type="project" value="UniProtKB-ARBA"/>
</dbReference>
<feature type="region of interest" description="Disordered" evidence="7">
    <location>
        <begin position="147"/>
        <end position="167"/>
    </location>
</feature>
<dbReference type="InterPro" id="IPR017896">
    <property type="entry name" value="4Fe4S_Fe-S-bd"/>
</dbReference>
<evidence type="ECO:0000256" key="4">
    <source>
        <dbReference type="ARBA" id="ARBA00022833"/>
    </source>
</evidence>
<sequence>MEPPVARSRGRPRKRRRKDGENTPGPDAKKQPLETRSLALVGRYVLKEFDGSGVFLGKVVHYEEGLYRVNYEDGDSEDLESGELRMLILRDNDFDEDLDRRKIKLDELALKISEKRRIELEKKARASTNEGDKVEVSTLSEVSGGLTIEKDGEEVEGDADADSSSDSCEYAMDRDLGFDTETPPIPLLELPPSSGTIGVPEQCVSHLLSVYGFLRSFSIRLFLSPFTLDDFVGSLNCCVANTLLDAIHVALMRALRRHLEMLSSDGLELASKCLRCIDWSLLDSLTWPVYLVNYLTVMGYAKGPEWREFYDVVLDREYYSLPAVRKLMVLQILCDDVLESAELRSEIDMREESEVGLDYGTEASNPSENGPRRVHPRYSKTSACKDREAMEIIAETHEMKASGNINSSGYKGTKQDMDAANVDVDSNGDECRLCGMDGTLLCCDGCPSAYHSRCIGVMKMFIPDGPWYCPECTIDKIGPAITKGTSLKGAEIFGIDLFGRIFLGSCDHLLVLKAFVDSEPCFRYFNRNDIPKVLQVLCSSVQHTALYLGLCKAILQYWSIPESVFSLPVHMNLANIKDYGTLSMSFPSGNEDQKVLHMPEAENYVNNESKDSLGTTIHTDHCSLHSNGGTRQQDCQHMDIKLTEGIKMDCPISGDSVSQQADQSDLTHQSLVGRSSAIELTMCTSRNNNGSYTGHGSGMCFPVIFPYQSKEGNRSVYGKGDSNSVDDFLYLGSSLKPQAYINNYMHGDFAASAAARLAVLSSEEARVSEAHASDPRKVASNNNFLQAKAFSLTASRFFWPSSEKKLVEVPRERCGWCLSCKAPVSSKRGCMLNHACLCATKVATKILANLRLKKSGEGSLASIATYILYLEESLCGLIVGPFLNAIYRKQWRKRVEQASTCSTIKALLLELEEHIRIIALSVDWVKLVDGMLDESLMIQSSTCTIGTTQKRGLSGRRNRKQSAVSEVTADGCRDQSFEWWRGGKLSKIIFQRAILPRSLVRKAARQGGRRRISGIDYSSDIPKRSRQSVWRTAVEMSRNASHLALQVRYLDFHLRWSDLLRPEQNLQDGKGPETEASAFRNAVICDKKIVEKRIRYAVAFGNQKHLPSRVMKNIIEIEQSQDGKDKYWFSESRIPLYLIKEYEESVNKVLLQSIEEPLNVTLKSQRRLKASRRDIFFYLTCKRDKLDVCSCSSCQLDVSLGKAVKCSACQGYCHEACARSSTISMNDEIEFLITCKQCYHAKALVQNKSCNESPTSPLPLQRQEHPNLMTVNKGGRPKANNQPLASVRTRDTRSELKQTTRDIRSELKQTTRDIRSELKQATSESSLANKSRRKLCSWGIIWKKKNSEDTGIDFRLKNILLKGSLDVRHLEPVCHLCQKPYRSDLMYICCETCNKWFHAEAVELEESRIFDVAGYKCCRCRRIRSPVCPYSDRKDKLPEVIKTRTRDTKQGNVRADSDSGIISESRECEPATPVYRMAEVPKQEYINCEPATPVWNMDEGLDQEFKEFKPVTPAFPMAEVSKQEHDPLLPLSKVELITEHNSELDIEWSTTFVPGPQKLPVRRQVKREEDVDGLFGSNLSHAELSTHPETDTVLNHEEKALSPMVEWDVQSEMMLEYNGFNCEDMEFEPQTYFSVTELLASDDGAPYNGVDTSGDWSGYMGNASCTISQDEFPEQYGMVGNYTDQEEPANSVEPTVNIIHCGRCSHAEPVPDLFCQNCGLQIHSHCSPWVETSFEEGNWRCGNCREWR</sequence>
<protein>
    <submittedName>
        <fullName evidence="11">Uncharacterized protein</fullName>
    </submittedName>
</protein>
<comment type="subcellular location">
    <subcellularLocation>
        <location evidence="1">Nucleus</location>
    </subcellularLocation>
</comment>
<dbReference type="PROSITE" id="PS51379">
    <property type="entry name" value="4FE4S_FER_2"/>
    <property type="match status" value="1"/>
</dbReference>
<feature type="domain" description="DDT" evidence="9">
    <location>
        <begin position="201"/>
        <end position="261"/>
    </location>
</feature>
<dbReference type="InterPro" id="IPR011011">
    <property type="entry name" value="Znf_FYVE_PHD"/>
</dbReference>
<dbReference type="SUPFAM" id="SSF57903">
    <property type="entry name" value="FYVE/PHD zinc finger"/>
    <property type="match status" value="2"/>
</dbReference>
<dbReference type="SMART" id="SM00571">
    <property type="entry name" value="DDT"/>
    <property type="match status" value="1"/>
</dbReference>
<dbReference type="InterPro" id="IPR001965">
    <property type="entry name" value="Znf_PHD"/>
</dbReference>
<name>A0A8J4RSC5_9ROSI</name>
<feature type="region of interest" description="Disordered" evidence="7">
    <location>
        <begin position="1"/>
        <end position="34"/>
    </location>
</feature>
<dbReference type="Gene3D" id="3.30.40.10">
    <property type="entry name" value="Zinc/RING finger domain, C3HC4 (zinc finger)"/>
    <property type="match status" value="2"/>
</dbReference>
<evidence type="ECO:0000256" key="6">
    <source>
        <dbReference type="PROSITE-ProRule" id="PRU00146"/>
    </source>
</evidence>
<dbReference type="InterPro" id="IPR056618">
    <property type="entry name" value="Chromo_PTM"/>
</dbReference>
<evidence type="ECO:0000256" key="2">
    <source>
        <dbReference type="ARBA" id="ARBA00022723"/>
    </source>
</evidence>
<gene>
    <name evidence="11" type="ORF">CMV_008367</name>
</gene>
<evidence type="ECO:0000256" key="7">
    <source>
        <dbReference type="SAM" id="MobiDB-lite"/>
    </source>
</evidence>
<keyword evidence="3 6" id="KW-0863">Zinc-finger</keyword>
<reference evidence="11" key="1">
    <citation type="submission" date="2020-03" db="EMBL/GenBank/DDBJ databases">
        <title>Castanea mollissima Vanexum genome sequencing.</title>
        <authorList>
            <person name="Staton M."/>
        </authorList>
    </citation>
    <scope>NUCLEOTIDE SEQUENCE</scope>
    <source>
        <tissue evidence="11">Leaf</tissue>
    </source>
</reference>
<evidence type="ECO:0000259" key="8">
    <source>
        <dbReference type="PROSITE" id="PS50016"/>
    </source>
</evidence>
<comment type="caution">
    <text evidence="11">The sequence shown here is derived from an EMBL/GenBank/DDBJ whole genome shotgun (WGS) entry which is preliminary data.</text>
</comment>
<evidence type="ECO:0000259" key="10">
    <source>
        <dbReference type="PROSITE" id="PS51379"/>
    </source>
</evidence>
<organism evidence="11 12">
    <name type="scientific">Castanea mollissima</name>
    <name type="common">Chinese chestnut</name>
    <dbReference type="NCBI Taxonomy" id="60419"/>
    <lineage>
        <taxon>Eukaryota</taxon>
        <taxon>Viridiplantae</taxon>
        <taxon>Streptophyta</taxon>
        <taxon>Embryophyta</taxon>
        <taxon>Tracheophyta</taxon>
        <taxon>Spermatophyta</taxon>
        <taxon>Magnoliopsida</taxon>
        <taxon>eudicotyledons</taxon>
        <taxon>Gunneridae</taxon>
        <taxon>Pentapetalae</taxon>
        <taxon>rosids</taxon>
        <taxon>fabids</taxon>
        <taxon>Fagales</taxon>
        <taxon>Fagaceae</taxon>
        <taxon>Castanea</taxon>
    </lineage>
</organism>
<evidence type="ECO:0000256" key="5">
    <source>
        <dbReference type="ARBA" id="ARBA00023242"/>
    </source>
</evidence>
<dbReference type="OrthoDB" id="784962at2759"/>
<dbReference type="InterPro" id="IPR019787">
    <property type="entry name" value="Znf_PHD-finger"/>
</dbReference>
<evidence type="ECO:0000259" key="9">
    <source>
        <dbReference type="PROSITE" id="PS50827"/>
    </source>
</evidence>
<dbReference type="Pfam" id="PF15612">
    <property type="entry name" value="WHIM1"/>
    <property type="match status" value="1"/>
</dbReference>
<dbReference type="InterPro" id="IPR019786">
    <property type="entry name" value="Zinc_finger_PHD-type_CS"/>
</dbReference>
<keyword evidence="2" id="KW-0479">Metal-binding</keyword>
<feature type="compositionally biased region" description="Acidic residues" evidence="7">
    <location>
        <begin position="151"/>
        <end position="163"/>
    </location>
</feature>
<dbReference type="Pfam" id="PF24294">
    <property type="entry name" value="Chromo_PTM"/>
    <property type="match status" value="1"/>
</dbReference>
<dbReference type="InterPro" id="IPR013083">
    <property type="entry name" value="Znf_RING/FYVE/PHD"/>
</dbReference>
<proteinExistence type="predicted"/>
<evidence type="ECO:0000313" key="12">
    <source>
        <dbReference type="Proteomes" id="UP000737018"/>
    </source>
</evidence>
<dbReference type="Pfam" id="PF02791">
    <property type="entry name" value="DDT"/>
    <property type="match status" value="1"/>
</dbReference>
<dbReference type="CDD" id="cd20401">
    <property type="entry name" value="Tudor_AtPTM-like"/>
    <property type="match status" value="1"/>
</dbReference>
<dbReference type="GO" id="GO:0008270">
    <property type="term" value="F:zinc ion binding"/>
    <property type="evidence" value="ECO:0007669"/>
    <property type="project" value="UniProtKB-KW"/>
</dbReference>
<feature type="region of interest" description="Disordered" evidence="7">
    <location>
        <begin position="1270"/>
        <end position="1300"/>
    </location>
</feature>
<dbReference type="Pfam" id="PF21743">
    <property type="entry name" value="PTM_DIR17_Tudor"/>
    <property type="match status" value="1"/>
</dbReference>
<dbReference type="Proteomes" id="UP000737018">
    <property type="component" value="Unassembled WGS sequence"/>
</dbReference>
<keyword evidence="12" id="KW-1185">Reference proteome</keyword>
<feature type="compositionally biased region" description="Basic and acidic residues" evidence="7">
    <location>
        <begin position="1288"/>
        <end position="1300"/>
    </location>
</feature>
<dbReference type="InterPro" id="IPR047365">
    <property type="entry name" value="Tudor_AtPTM-like"/>
</dbReference>
<keyword evidence="5" id="KW-0539">Nucleus</keyword>
<accession>A0A8J4RSC5</accession>
<keyword evidence="4" id="KW-0862">Zinc</keyword>
<dbReference type="PROSITE" id="PS50827">
    <property type="entry name" value="DDT"/>
    <property type="match status" value="1"/>
</dbReference>
<dbReference type="Pfam" id="PF00628">
    <property type="entry name" value="PHD"/>
    <property type="match status" value="1"/>
</dbReference>
<feature type="domain" description="PHD-type" evidence="8">
    <location>
        <begin position="428"/>
        <end position="475"/>
    </location>
</feature>
<dbReference type="PANTHER" id="PTHR46508">
    <property type="entry name" value="PHD FINGER FAMILY PROTEIN"/>
    <property type="match status" value="1"/>
</dbReference>
<dbReference type="PANTHER" id="PTHR46508:SF1">
    <property type="entry name" value="PHD FINGER FAMILY PROTEIN"/>
    <property type="match status" value="1"/>
</dbReference>
<evidence type="ECO:0000313" key="11">
    <source>
        <dbReference type="EMBL" id="KAF3967651.1"/>
    </source>
</evidence>
<evidence type="ECO:0000256" key="1">
    <source>
        <dbReference type="ARBA" id="ARBA00004123"/>
    </source>
</evidence>
<dbReference type="InterPro" id="IPR028942">
    <property type="entry name" value="WHIM1_dom"/>
</dbReference>
<dbReference type="EMBL" id="JRKL02000870">
    <property type="protein sequence ID" value="KAF3967651.1"/>
    <property type="molecule type" value="Genomic_DNA"/>
</dbReference>
<dbReference type="GO" id="GO:0005634">
    <property type="term" value="C:nucleus"/>
    <property type="evidence" value="ECO:0007669"/>
    <property type="project" value="UniProtKB-SubCell"/>
</dbReference>
<feature type="compositionally biased region" description="Basic residues" evidence="7">
    <location>
        <begin position="8"/>
        <end position="17"/>
    </location>
</feature>
<dbReference type="InterPro" id="IPR018501">
    <property type="entry name" value="DDT_dom"/>
</dbReference>
<feature type="domain" description="4Fe-4S ferredoxin-type" evidence="10">
    <location>
        <begin position="1196"/>
        <end position="1228"/>
    </location>
</feature>
<dbReference type="SMART" id="SM00249">
    <property type="entry name" value="PHD"/>
    <property type="match status" value="4"/>
</dbReference>
<dbReference type="PROSITE" id="PS01359">
    <property type="entry name" value="ZF_PHD_1"/>
    <property type="match status" value="1"/>
</dbReference>
<dbReference type="PROSITE" id="PS50016">
    <property type="entry name" value="ZF_PHD_2"/>
    <property type="match status" value="1"/>
</dbReference>
<evidence type="ECO:0000256" key="3">
    <source>
        <dbReference type="ARBA" id="ARBA00022771"/>
    </source>
</evidence>